<evidence type="ECO:0000313" key="3">
    <source>
        <dbReference type="EMBL" id="KYC53882.1"/>
    </source>
</evidence>
<feature type="compositionally biased region" description="Basic and acidic residues" evidence="1">
    <location>
        <begin position="455"/>
        <end position="538"/>
    </location>
</feature>
<comment type="caution">
    <text evidence="3">The sequence shown here is derived from an EMBL/GenBank/DDBJ whole genome shotgun (WGS) entry which is preliminary data.</text>
</comment>
<feature type="region of interest" description="Disordered" evidence="1">
    <location>
        <begin position="452"/>
        <end position="562"/>
    </location>
</feature>
<dbReference type="Proteomes" id="UP000075398">
    <property type="component" value="Unassembled WGS sequence"/>
</dbReference>
<accession>A0A150J9F5</accession>
<dbReference type="SMR" id="A0A150J9F5"/>
<evidence type="ECO:0000256" key="1">
    <source>
        <dbReference type="SAM" id="MobiDB-lite"/>
    </source>
</evidence>
<sequence>MKGSKKAAVPGSFNELMDQIDSQIRENQVGNSDIWVQDIIPEAPVTAGESIIYDFNTAKNFKVPFTNSEKGLELGEAVEVKEVTSYEAVKYAEADGSYEELKSKIKNAINSMLGVNQYVYIQATYPDHVIASVGTEDPVTYEYSRALFNFPYTMDSDGNVILGEPTPVVEVKTFEAVKMGFVTKDEVKREVTTPVMLPGCADCDFNRGEKIFTEDEVAKFCREYNANFRLADKMHILNSTGDIVGESVENWTTKADETVTNVKGETVTLPRGTWMTTIKVTDDATWQQVEEGTLTGASGSYLSRKDADELLKLLSADKRAIKICELVGADKRVLINELDDPVAVSIALVDNPCVPNAIATSIKAASKVGRSFSDTTFTQIQNIKEKISKGLDDLNKLLNRATEERKDPTTPTVVDKFLMEVDKMDENEFNEKVDKRLDEKLKPLTEGIDAIKAQVLKDVDPDESTKSEPDGEPTKTEPTDNSTKSDPKPKPAATKELEKKLETSEKKVEKLEGELASIKEKLGEPVDSNGLKEPEGSSKKKPANKSFMERIGRDGMGRPLKG</sequence>
<dbReference type="InterPro" id="IPR027924">
    <property type="entry name" value="XkdF"/>
</dbReference>
<name>A0A150J9F5_9EURY</name>
<dbReference type="EMBL" id="LNGC01000001">
    <property type="protein sequence ID" value="KYC53882.1"/>
    <property type="molecule type" value="Genomic_DNA"/>
</dbReference>
<feature type="domain" description="Phage-like element PBSX protein XkdF" evidence="2">
    <location>
        <begin position="181"/>
        <end position="298"/>
    </location>
</feature>
<dbReference type="AlphaFoldDB" id="A0A150J9F5"/>
<feature type="compositionally biased region" description="Basic and acidic residues" evidence="1">
    <location>
        <begin position="547"/>
        <end position="556"/>
    </location>
</feature>
<protein>
    <recommendedName>
        <fullName evidence="2">Phage-like element PBSX protein XkdF domain-containing protein</fullName>
    </recommendedName>
</protein>
<evidence type="ECO:0000259" key="2">
    <source>
        <dbReference type="Pfam" id="PF14550"/>
    </source>
</evidence>
<gene>
    <name evidence="3" type="ORF">AMQ22_00082</name>
</gene>
<reference evidence="3 4" key="1">
    <citation type="journal article" date="2016" name="ISME J.">
        <title>Chasing the elusive Euryarchaeota class WSA2: genomes reveal a uniquely fastidious methyl-reducing methanogen.</title>
        <authorList>
            <person name="Nobu M.K."/>
            <person name="Narihiro T."/>
            <person name="Kuroda K."/>
            <person name="Mei R."/>
            <person name="Liu W.T."/>
        </authorList>
    </citation>
    <scope>NUCLEOTIDE SEQUENCE [LARGE SCALE GENOMIC DNA]</scope>
    <source>
        <strain evidence="3">U1lsi0528_Bin055</strain>
    </source>
</reference>
<proteinExistence type="predicted"/>
<dbReference type="Pfam" id="PF14550">
    <property type="entry name" value="Peptidase_S78_2"/>
    <property type="match status" value="1"/>
</dbReference>
<evidence type="ECO:0000313" key="4">
    <source>
        <dbReference type="Proteomes" id="UP000075398"/>
    </source>
</evidence>
<organism evidence="3 4">
    <name type="scientific">Candidatus Methanofastidiosum methylothiophilum</name>
    <dbReference type="NCBI Taxonomy" id="1705564"/>
    <lineage>
        <taxon>Archaea</taxon>
        <taxon>Methanobacteriati</taxon>
        <taxon>Methanobacteriota</taxon>
        <taxon>Stenosarchaea group</taxon>
        <taxon>Candidatus Methanofastidiosia</taxon>
        <taxon>Candidatus Methanofastidiosales</taxon>
        <taxon>Candidatus Methanofastidiosaceae</taxon>
        <taxon>Candidatus Methanofastidiosum</taxon>
    </lineage>
</organism>